<feature type="region of interest" description="Disordered" evidence="2">
    <location>
        <begin position="1"/>
        <end position="59"/>
    </location>
</feature>
<reference evidence="4 5" key="1">
    <citation type="journal article" date="2020" name="bioRxiv">
        <title>Metabolic contributions of an alphaproteobacterial endosymbiont in the apicomplexan Cardiosporidium cionae.</title>
        <authorList>
            <person name="Hunter E.S."/>
            <person name="Paight C.J."/>
            <person name="Lane C.E."/>
        </authorList>
    </citation>
    <scope>NUCLEOTIDE SEQUENCE [LARGE SCALE GENOMIC DNA]</scope>
    <source>
        <strain evidence="4">ESH_2018</strain>
    </source>
</reference>
<evidence type="ECO:0000256" key="1">
    <source>
        <dbReference type="ARBA" id="ARBA00022737"/>
    </source>
</evidence>
<evidence type="ECO:0000313" key="5">
    <source>
        <dbReference type="Proteomes" id="UP000823046"/>
    </source>
</evidence>
<evidence type="ECO:0000313" key="4">
    <source>
        <dbReference type="EMBL" id="KAF8821887.1"/>
    </source>
</evidence>
<dbReference type="Gene3D" id="1.10.238.10">
    <property type="entry name" value="EF-hand"/>
    <property type="match status" value="1"/>
</dbReference>
<gene>
    <name evidence="4" type="ORF">IE077_001418</name>
</gene>
<proteinExistence type="predicted"/>
<dbReference type="Pfam" id="PF13499">
    <property type="entry name" value="EF-hand_7"/>
    <property type="match status" value="1"/>
</dbReference>
<dbReference type="InterPro" id="IPR002048">
    <property type="entry name" value="EF_hand_dom"/>
</dbReference>
<organism evidence="4 5">
    <name type="scientific">Cardiosporidium cionae</name>
    <dbReference type="NCBI Taxonomy" id="476202"/>
    <lineage>
        <taxon>Eukaryota</taxon>
        <taxon>Sar</taxon>
        <taxon>Alveolata</taxon>
        <taxon>Apicomplexa</taxon>
        <taxon>Aconoidasida</taxon>
        <taxon>Nephromycida</taxon>
        <taxon>Cardiosporidium</taxon>
    </lineage>
</organism>
<feature type="compositionally biased region" description="Polar residues" evidence="2">
    <location>
        <begin position="40"/>
        <end position="51"/>
    </location>
</feature>
<protein>
    <submittedName>
        <fullName evidence="4">Myosin regulatory light chain</fullName>
    </submittedName>
</protein>
<dbReference type="SUPFAM" id="SSF47473">
    <property type="entry name" value="EF-hand"/>
    <property type="match status" value="1"/>
</dbReference>
<keyword evidence="1" id="KW-0677">Repeat</keyword>
<accession>A0ABQ7JCZ4</accession>
<dbReference type="InterPro" id="IPR050403">
    <property type="entry name" value="Myosin_RLC"/>
</dbReference>
<evidence type="ECO:0000259" key="3">
    <source>
        <dbReference type="PROSITE" id="PS50222"/>
    </source>
</evidence>
<dbReference type="PANTHER" id="PTHR23049">
    <property type="entry name" value="MYOSIN REGULATORY LIGHT CHAIN 2"/>
    <property type="match status" value="1"/>
</dbReference>
<comment type="caution">
    <text evidence="4">The sequence shown here is derived from an EMBL/GenBank/DDBJ whole genome shotgun (WGS) entry which is preliminary data.</text>
</comment>
<sequence>MNAAPLKTSLSRANSEELQIKNGKTPIKQELKPGAPKKSTAFSTKADSKSQPKALRKLHSNDDSNQIALSCEQFFNIFINNYKQPTNEKTLLEAFIVFDPENSGKISADKFTEILTTRGEPFSQEEAREILQLVDAKSKEKFDYTDLVRKLISGPQHVRSV</sequence>
<evidence type="ECO:0000256" key="2">
    <source>
        <dbReference type="SAM" id="MobiDB-lite"/>
    </source>
</evidence>
<dbReference type="Proteomes" id="UP000823046">
    <property type="component" value="Unassembled WGS sequence"/>
</dbReference>
<feature type="domain" description="EF-hand" evidence="3">
    <location>
        <begin position="86"/>
        <end position="121"/>
    </location>
</feature>
<name>A0ABQ7JCZ4_9APIC</name>
<keyword evidence="5" id="KW-1185">Reference proteome</keyword>
<dbReference type="PROSITE" id="PS50222">
    <property type="entry name" value="EF_HAND_2"/>
    <property type="match status" value="1"/>
</dbReference>
<dbReference type="InterPro" id="IPR011992">
    <property type="entry name" value="EF-hand-dom_pair"/>
</dbReference>
<dbReference type="EMBL" id="JADAQX010000113">
    <property type="protein sequence ID" value="KAF8821887.1"/>
    <property type="molecule type" value="Genomic_DNA"/>
</dbReference>